<proteinExistence type="predicted"/>
<feature type="domain" description="G-protein coupled receptors family 1 profile" evidence="6">
    <location>
        <begin position="37"/>
        <end position="308"/>
    </location>
</feature>
<dbReference type="Proteomes" id="UP000076420">
    <property type="component" value="Unassembled WGS sequence"/>
</dbReference>
<sequence>MSSSRQTEILSYFESVIVVTVNRVGLSTVLGITGVVSNVFNVCVFFKQGLQVSMNVNFFVLSSVDVLRSLNYIWMAVCANPDIDKLDTDFRFQDVQYLINGWVSSNLARSAMFIVAFMSFQRYISIYKPMSVEQVFTPMRSVLVLICILLMNSVVVLPICVSVYFDWSFNLDKNRTMLGLMYRNGSSEAWGLSFTMHAVLNALPLSTIVIFTFLLILQIEFRSKLRQDTLVKVQHQAISNRDKRTSKIVTFMAIFLIVSCTPIIALSLATTIVPDFSAGGKQANLYFAVWSFAFLSGVIGANINIFIYYQLSSKYREIFLKMFNFCPRKPKISTKKQAY</sequence>
<keyword evidence="2 5" id="KW-0812">Transmembrane</keyword>
<accession>A0A2C9M4J1</accession>
<keyword evidence="4 5" id="KW-0472">Membrane</keyword>
<gene>
    <name evidence="7" type="primary">106051602</name>
</gene>
<protein>
    <recommendedName>
        <fullName evidence="6">G-protein coupled receptors family 1 profile domain-containing protein</fullName>
    </recommendedName>
</protein>
<dbReference type="Gene3D" id="1.20.1070.10">
    <property type="entry name" value="Rhodopsin 7-helix transmembrane proteins"/>
    <property type="match status" value="1"/>
</dbReference>
<evidence type="ECO:0000256" key="3">
    <source>
        <dbReference type="ARBA" id="ARBA00022989"/>
    </source>
</evidence>
<dbReference type="RefSeq" id="XP_013062259.2">
    <property type="nucleotide sequence ID" value="XM_013206805.2"/>
</dbReference>
<dbReference type="InterPro" id="IPR052954">
    <property type="entry name" value="GPCR-Ligand_Int"/>
</dbReference>
<feature type="transmembrane region" description="Helical" evidence="5">
    <location>
        <begin position="248"/>
        <end position="273"/>
    </location>
</feature>
<name>A0A2C9M4J1_BIOGL</name>
<dbReference type="GO" id="GO:0008528">
    <property type="term" value="F:G protein-coupled peptide receptor activity"/>
    <property type="evidence" value="ECO:0007669"/>
    <property type="project" value="InterPro"/>
</dbReference>
<dbReference type="VEuPathDB" id="VectorBase:BGLAX_027533"/>
<dbReference type="SUPFAM" id="SSF81321">
    <property type="entry name" value="Family A G protein-coupled receptor-like"/>
    <property type="match status" value="1"/>
</dbReference>
<dbReference type="Pfam" id="PF10324">
    <property type="entry name" value="7TM_GPCR_Srw"/>
    <property type="match status" value="1"/>
</dbReference>
<evidence type="ECO:0000313" key="7">
    <source>
        <dbReference type="EnsemblMetazoa" id="BGLB038446-PA"/>
    </source>
</evidence>
<dbReference type="AlphaFoldDB" id="A0A2C9M4J1"/>
<evidence type="ECO:0000256" key="2">
    <source>
        <dbReference type="ARBA" id="ARBA00022692"/>
    </source>
</evidence>
<dbReference type="InterPro" id="IPR019427">
    <property type="entry name" value="7TM_GPCR_serpentine_rcpt_Srw"/>
</dbReference>
<evidence type="ECO:0000313" key="8">
    <source>
        <dbReference type="Proteomes" id="UP000076420"/>
    </source>
</evidence>
<reference evidence="7" key="1">
    <citation type="submission" date="2020-05" db="UniProtKB">
        <authorList>
            <consortium name="EnsemblMetazoa"/>
        </authorList>
    </citation>
    <scope>IDENTIFICATION</scope>
    <source>
        <strain evidence="7">BB02</strain>
    </source>
</reference>
<organism evidence="7 8">
    <name type="scientific">Biomphalaria glabrata</name>
    <name type="common">Bloodfluke planorb</name>
    <name type="synonym">Freshwater snail</name>
    <dbReference type="NCBI Taxonomy" id="6526"/>
    <lineage>
        <taxon>Eukaryota</taxon>
        <taxon>Metazoa</taxon>
        <taxon>Spiralia</taxon>
        <taxon>Lophotrochozoa</taxon>
        <taxon>Mollusca</taxon>
        <taxon>Gastropoda</taxon>
        <taxon>Heterobranchia</taxon>
        <taxon>Euthyneura</taxon>
        <taxon>Panpulmonata</taxon>
        <taxon>Hygrophila</taxon>
        <taxon>Lymnaeoidea</taxon>
        <taxon>Planorbidae</taxon>
        <taxon>Biomphalaria</taxon>
    </lineage>
</organism>
<dbReference type="GO" id="GO:0016020">
    <property type="term" value="C:membrane"/>
    <property type="evidence" value="ECO:0007669"/>
    <property type="project" value="UniProtKB-SubCell"/>
</dbReference>
<evidence type="ECO:0000256" key="1">
    <source>
        <dbReference type="ARBA" id="ARBA00004370"/>
    </source>
</evidence>
<dbReference type="PANTHER" id="PTHR46641:SF2">
    <property type="entry name" value="FMRFAMIDE RECEPTOR"/>
    <property type="match status" value="1"/>
</dbReference>
<dbReference type="EnsemblMetazoa" id="BGLB038446-RA">
    <property type="protein sequence ID" value="BGLB038446-PA"/>
    <property type="gene ID" value="BGLB038446"/>
</dbReference>
<feature type="transmembrane region" description="Helical" evidence="5">
    <location>
        <begin position="194"/>
        <end position="217"/>
    </location>
</feature>
<feature type="transmembrane region" description="Helical" evidence="5">
    <location>
        <begin position="24"/>
        <end position="46"/>
    </location>
</feature>
<feature type="transmembrane region" description="Helical" evidence="5">
    <location>
        <begin position="141"/>
        <end position="165"/>
    </location>
</feature>
<dbReference type="PANTHER" id="PTHR46641">
    <property type="entry name" value="FMRFAMIDE RECEPTOR-RELATED"/>
    <property type="match status" value="1"/>
</dbReference>
<dbReference type="InterPro" id="IPR017452">
    <property type="entry name" value="GPCR_Rhodpsn_7TM"/>
</dbReference>
<evidence type="ECO:0000259" key="6">
    <source>
        <dbReference type="PROSITE" id="PS50262"/>
    </source>
</evidence>
<dbReference type="PROSITE" id="PS50262">
    <property type="entry name" value="G_PROTEIN_RECEP_F1_2"/>
    <property type="match status" value="1"/>
</dbReference>
<feature type="transmembrane region" description="Helical" evidence="5">
    <location>
        <begin position="97"/>
        <end position="120"/>
    </location>
</feature>
<comment type="subcellular location">
    <subcellularLocation>
        <location evidence="1">Membrane</location>
    </subcellularLocation>
</comment>
<feature type="transmembrane region" description="Helical" evidence="5">
    <location>
        <begin position="285"/>
        <end position="309"/>
    </location>
</feature>
<evidence type="ECO:0000256" key="5">
    <source>
        <dbReference type="SAM" id="Phobius"/>
    </source>
</evidence>
<keyword evidence="3 5" id="KW-1133">Transmembrane helix</keyword>
<evidence type="ECO:0000256" key="4">
    <source>
        <dbReference type="ARBA" id="ARBA00023136"/>
    </source>
</evidence>
<dbReference type="VEuPathDB" id="VectorBase:BGLB038446"/>
<dbReference type="KEGG" id="bgt:106051602"/>
<dbReference type="OrthoDB" id="10286058at2759"/>